<dbReference type="Proteomes" id="UP000486297">
    <property type="component" value="Unassembled WGS sequence"/>
</dbReference>
<evidence type="ECO:0000256" key="1">
    <source>
        <dbReference type="ARBA" id="ARBA00004651"/>
    </source>
</evidence>
<keyword evidence="3 6" id="KW-0812">Transmembrane</keyword>
<dbReference type="PANTHER" id="PTHR36115:SF4">
    <property type="entry name" value="MEMBRANE PROTEIN"/>
    <property type="match status" value="1"/>
</dbReference>
<feature type="domain" description="RDD" evidence="7">
    <location>
        <begin position="3"/>
        <end position="136"/>
    </location>
</feature>
<feature type="transmembrane region" description="Helical" evidence="6">
    <location>
        <begin position="52"/>
        <end position="71"/>
    </location>
</feature>
<comment type="caution">
    <text evidence="8">The sequence shown here is derived from an EMBL/GenBank/DDBJ whole genome shotgun (WGS) entry which is preliminary data.</text>
</comment>
<keyword evidence="9" id="KW-1185">Reference proteome</keyword>
<gene>
    <name evidence="8" type="ORF">GJU80_03925</name>
</gene>
<evidence type="ECO:0000259" key="7">
    <source>
        <dbReference type="Pfam" id="PF06271"/>
    </source>
</evidence>
<dbReference type="AlphaFoldDB" id="A0A7X2GXG1"/>
<evidence type="ECO:0000256" key="5">
    <source>
        <dbReference type="ARBA" id="ARBA00023136"/>
    </source>
</evidence>
<evidence type="ECO:0000256" key="4">
    <source>
        <dbReference type="ARBA" id="ARBA00022989"/>
    </source>
</evidence>
<dbReference type="Pfam" id="PF06271">
    <property type="entry name" value="RDD"/>
    <property type="match status" value="1"/>
</dbReference>
<name>A0A7X2GXG1_9NEIS</name>
<accession>A0A7X2GXG1</accession>
<organism evidence="8 9">
    <name type="scientific">Neisseria brasiliensis</name>
    <dbReference type="NCBI Taxonomy" id="2666100"/>
    <lineage>
        <taxon>Bacteria</taxon>
        <taxon>Pseudomonadati</taxon>
        <taxon>Pseudomonadota</taxon>
        <taxon>Betaproteobacteria</taxon>
        <taxon>Neisseriales</taxon>
        <taxon>Neisseriaceae</taxon>
        <taxon>Neisseria</taxon>
    </lineage>
</organism>
<reference evidence="8" key="1">
    <citation type="journal article" name="Emerg. Infect. Dis.">
        <title>Two cases of a newly characterized neisseria species.</title>
        <authorList>
            <person name="Mustapha M."/>
            <person name="Lemos A.P.S."/>
            <person name="Harrison L.H."/>
            <person name="Vantyne D."/>
            <person name="Sacchi C.T."/>
        </authorList>
    </citation>
    <scope>NUCLEOTIDE SEQUENCE</scope>
    <source>
        <strain evidence="8">N.95.16</strain>
    </source>
</reference>
<proteinExistence type="predicted"/>
<keyword evidence="4 6" id="KW-1133">Transmembrane helix</keyword>
<protein>
    <submittedName>
        <fullName evidence="8">RDD family protein</fullName>
    </submittedName>
</protein>
<dbReference type="InterPro" id="IPR051791">
    <property type="entry name" value="Pra-immunoreactive"/>
</dbReference>
<keyword evidence="5 6" id="KW-0472">Membrane</keyword>
<dbReference type="EMBL" id="WJXO01000001">
    <property type="protein sequence ID" value="MRN37660.1"/>
    <property type="molecule type" value="Genomic_DNA"/>
</dbReference>
<dbReference type="RefSeq" id="WP_095501602.1">
    <property type="nucleotide sequence ID" value="NZ_WJXO01000001.1"/>
</dbReference>
<evidence type="ECO:0000256" key="2">
    <source>
        <dbReference type="ARBA" id="ARBA00022475"/>
    </source>
</evidence>
<feature type="transmembrane region" description="Helical" evidence="6">
    <location>
        <begin position="6"/>
        <end position="31"/>
    </location>
</feature>
<dbReference type="GO" id="GO:0005886">
    <property type="term" value="C:plasma membrane"/>
    <property type="evidence" value="ECO:0007669"/>
    <property type="project" value="UniProtKB-SubCell"/>
</dbReference>
<dbReference type="InterPro" id="IPR010432">
    <property type="entry name" value="RDD"/>
</dbReference>
<evidence type="ECO:0000313" key="8">
    <source>
        <dbReference type="EMBL" id="MRN37660.1"/>
    </source>
</evidence>
<evidence type="ECO:0000256" key="3">
    <source>
        <dbReference type="ARBA" id="ARBA00022692"/>
    </source>
</evidence>
<comment type="subcellular location">
    <subcellularLocation>
        <location evidence="1">Cell membrane</location>
        <topology evidence="1">Multi-pass membrane protein</topology>
    </subcellularLocation>
</comment>
<evidence type="ECO:0000256" key="6">
    <source>
        <dbReference type="SAM" id="Phobius"/>
    </source>
</evidence>
<keyword evidence="2" id="KW-1003">Cell membrane</keyword>
<evidence type="ECO:0000313" key="9">
    <source>
        <dbReference type="Proteomes" id="UP000486297"/>
    </source>
</evidence>
<sequence length="151" mass="17446">MNYAGFWLRCAANLIDWLILMPVILFALYLIYGAEYFTYIPQDGSLFYSHGFADVFFNYVFPFLCTLFFWLKFSATPGKMLLGLKVVGAQTGENIDFRQSLIRYIGYIVAMIPLFLGYFWVAFDKRKQGWHDKMAGTVVVRVGKVGRQKAE</sequence>
<feature type="transmembrane region" description="Helical" evidence="6">
    <location>
        <begin position="104"/>
        <end position="123"/>
    </location>
</feature>
<dbReference type="PANTHER" id="PTHR36115">
    <property type="entry name" value="PROLINE-RICH ANTIGEN HOMOLOG-RELATED"/>
    <property type="match status" value="1"/>
</dbReference>